<name>A0A1G4PJX5_9HYPH</name>
<reference evidence="3" key="1">
    <citation type="submission" date="2016-10" db="EMBL/GenBank/DDBJ databases">
        <authorList>
            <person name="Varghese N."/>
            <person name="Submissions S."/>
        </authorList>
    </citation>
    <scope>NUCLEOTIDE SEQUENCE [LARGE SCALE GENOMIC DNA]</scope>
    <source>
        <strain evidence="3">CGMCC 1.1761</strain>
    </source>
</reference>
<dbReference type="CDD" id="cd03454">
    <property type="entry name" value="YdeM"/>
    <property type="match status" value="1"/>
</dbReference>
<dbReference type="Proteomes" id="UP000198889">
    <property type="component" value="Unassembled WGS sequence"/>
</dbReference>
<dbReference type="PANTHER" id="PTHR43664:SF1">
    <property type="entry name" value="BETA-METHYLMALYL-COA DEHYDRATASE"/>
    <property type="match status" value="1"/>
</dbReference>
<dbReference type="SUPFAM" id="SSF54637">
    <property type="entry name" value="Thioesterase/thiol ester dehydrase-isomerase"/>
    <property type="match status" value="1"/>
</dbReference>
<evidence type="ECO:0000313" key="3">
    <source>
        <dbReference type="Proteomes" id="UP000198889"/>
    </source>
</evidence>
<dbReference type="Pfam" id="PF01575">
    <property type="entry name" value="MaoC_dehydratas"/>
    <property type="match status" value="1"/>
</dbReference>
<sequence length="158" mass="17486">MLFFEDIEIGTRTRLGSYSFTEGEIIAFARAFDPQPFHLDAAAGARTHFGGLVASGWQAVVISARLRAQACARQHEALRREGRKVPRLGPSPGFKNLKWLRPVRPGDTLAFISEVTAKKPSASRPEWGLVFTRETATDPAGELVLEFTNCVFVERLEA</sequence>
<proteinExistence type="predicted"/>
<dbReference type="Gene3D" id="3.10.129.10">
    <property type="entry name" value="Hotdog Thioesterase"/>
    <property type="match status" value="1"/>
</dbReference>
<dbReference type="InterPro" id="IPR052342">
    <property type="entry name" value="MCH/BMMD"/>
</dbReference>
<dbReference type="InterPro" id="IPR002539">
    <property type="entry name" value="MaoC-like_dom"/>
</dbReference>
<evidence type="ECO:0000259" key="1">
    <source>
        <dbReference type="Pfam" id="PF01575"/>
    </source>
</evidence>
<evidence type="ECO:0000313" key="2">
    <source>
        <dbReference type="EMBL" id="SCW32572.1"/>
    </source>
</evidence>
<protein>
    <submittedName>
        <fullName evidence="2">Acyl dehydratase</fullName>
    </submittedName>
</protein>
<keyword evidence="3" id="KW-1185">Reference proteome</keyword>
<organism evidence="2 3">
    <name type="scientific">Ancylobacter rudongensis</name>
    <dbReference type="NCBI Taxonomy" id="177413"/>
    <lineage>
        <taxon>Bacteria</taxon>
        <taxon>Pseudomonadati</taxon>
        <taxon>Pseudomonadota</taxon>
        <taxon>Alphaproteobacteria</taxon>
        <taxon>Hyphomicrobiales</taxon>
        <taxon>Xanthobacteraceae</taxon>
        <taxon>Ancylobacter</taxon>
    </lineage>
</organism>
<dbReference type="AlphaFoldDB" id="A0A1G4PJX5"/>
<feature type="domain" description="MaoC-like" evidence="1">
    <location>
        <begin position="17"/>
        <end position="121"/>
    </location>
</feature>
<dbReference type="RefSeq" id="WP_091435997.1">
    <property type="nucleotide sequence ID" value="NZ_FMTP01000001.1"/>
</dbReference>
<dbReference type="EMBL" id="FMTP01000001">
    <property type="protein sequence ID" value="SCW32572.1"/>
    <property type="molecule type" value="Genomic_DNA"/>
</dbReference>
<dbReference type="InterPro" id="IPR029069">
    <property type="entry name" value="HotDog_dom_sf"/>
</dbReference>
<dbReference type="PANTHER" id="PTHR43664">
    <property type="entry name" value="MONOAMINE OXIDASE-RELATED"/>
    <property type="match status" value="1"/>
</dbReference>
<dbReference type="STRING" id="177413.SAMN05660859_0606"/>
<gene>
    <name evidence="2" type="ORF">SAMN05660859_0606</name>
</gene>
<accession>A0A1G4PJX5</accession>